<name>F2R9R1_STRVP</name>
<keyword evidence="2" id="KW-1185">Reference proteome</keyword>
<dbReference type="Proteomes" id="UP000006854">
    <property type="component" value="Chromosome"/>
</dbReference>
<organism evidence="1 2">
    <name type="scientific">Streptomyces venezuelae (strain ATCC 10712 / CBS 650.69 / DSM 40230 / JCM 4526 / NBRC 13096 / PD 04745)</name>
    <dbReference type="NCBI Taxonomy" id="953739"/>
    <lineage>
        <taxon>Bacteria</taxon>
        <taxon>Bacillati</taxon>
        <taxon>Actinomycetota</taxon>
        <taxon>Actinomycetes</taxon>
        <taxon>Kitasatosporales</taxon>
        <taxon>Streptomycetaceae</taxon>
        <taxon>Streptomyces</taxon>
    </lineage>
</organism>
<protein>
    <submittedName>
        <fullName evidence="1">Uncharacterized protein</fullName>
    </submittedName>
</protein>
<reference evidence="1 2" key="1">
    <citation type="journal article" date="2011" name="BMC Genomics">
        <title>Genome-wide analysis of the role of GlnR in Streptomyces venezuelae provides new insights into global nitrogen regulation in actinomycetes.</title>
        <authorList>
            <person name="Pullan S.T."/>
            <person name="Bibb M.J."/>
            <person name="Merrick M."/>
        </authorList>
    </citation>
    <scope>NUCLEOTIDE SEQUENCE [LARGE SCALE GENOMIC DNA]</scope>
    <source>
        <strain evidence="2">ATCC 10712 / CBS 650.69 / DSM 40230 / JCM 4526 / NBRC 13096 / PD 04745</strain>
    </source>
</reference>
<gene>
    <name evidence="1" type="ordered locus">SVEN_0724</name>
</gene>
<proteinExistence type="predicted"/>
<dbReference type="KEGG" id="sve:SVEN_0724"/>
<sequence length="75" mass="8076">MELSFCEGGMAGVRGSSDARTARARVAGQVHVGPAVEKEFWGHSVRVTIVAACSQVRTVMWEECHGVRPPAPGRR</sequence>
<accession>F2R9R1</accession>
<evidence type="ECO:0000313" key="1">
    <source>
        <dbReference type="EMBL" id="CCA54011.1"/>
    </source>
</evidence>
<dbReference type="EMBL" id="FR845719">
    <property type="protein sequence ID" value="CCA54011.1"/>
    <property type="molecule type" value="Genomic_DNA"/>
</dbReference>
<evidence type="ECO:0000313" key="2">
    <source>
        <dbReference type="Proteomes" id="UP000006854"/>
    </source>
</evidence>
<dbReference type="AlphaFoldDB" id="F2R9R1"/>
<dbReference type="HOGENOM" id="CLU_2669685_0_0_11"/>